<gene>
    <name evidence="6" type="primary">Pcbd2</name>
</gene>
<dbReference type="Pfam" id="PF01329">
    <property type="entry name" value="Pterin_4a"/>
    <property type="match status" value="1"/>
</dbReference>
<keyword evidence="5" id="KW-0456">Lyase</keyword>
<keyword evidence="4" id="KW-0783">Tetrahydrobiopterin biosynthesis</keyword>
<reference evidence="6" key="2">
    <citation type="submission" date="2025-08" db="UniProtKB">
        <authorList>
            <consortium name="Ensembl"/>
        </authorList>
    </citation>
    <scope>IDENTIFICATION</scope>
    <source>
        <strain evidence="6">Brown Norway</strain>
    </source>
</reference>
<protein>
    <recommendedName>
        <fullName evidence="3">4a-hydroxytetrahydrobiopterin dehydratase</fullName>
        <ecNumber evidence="3">4.2.1.96</ecNumber>
    </recommendedName>
</protein>
<keyword evidence="7" id="KW-1185">Reference proteome</keyword>
<evidence type="ECO:0000256" key="5">
    <source>
        <dbReference type="ARBA" id="ARBA00023239"/>
    </source>
</evidence>
<dbReference type="Gene3D" id="3.30.1360.20">
    <property type="entry name" value="Transcriptional coactivator/pterin dehydratase"/>
    <property type="match status" value="1"/>
</dbReference>
<dbReference type="InterPro" id="IPR001533">
    <property type="entry name" value="Pterin_deHydtase"/>
</dbReference>
<evidence type="ECO:0007829" key="8">
    <source>
        <dbReference type="PeptideAtlas" id="A0ABK0LUF2"/>
    </source>
</evidence>
<evidence type="ECO:0000313" key="6">
    <source>
        <dbReference type="Ensembl" id="ENSRNOP00000109047.1"/>
    </source>
</evidence>
<evidence type="ECO:0000313" key="7">
    <source>
        <dbReference type="Proteomes" id="UP000002494"/>
    </source>
</evidence>
<evidence type="ECO:0000256" key="4">
    <source>
        <dbReference type="ARBA" id="ARBA00023007"/>
    </source>
</evidence>
<evidence type="ECO:0000256" key="2">
    <source>
        <dbReference type="ARBA" id="ARBA00006472"/>
    </source>
</evidence>
<evidence type="ECO:0000256" key="3">
    <source>
        <dbReference type="ARBA" id="ARBA00013252"/>
    </source>
</evidence>
<dbReference type="PANTHER" id="PTHR12599:SF15">
    <property type="entry name" value="PTERIN-4-ALPHA-CARBINOLAMINE DEHYDRATASE 2"/>
    <property type="match status" value="1"/>
</dbReference>
<keyword evidence="8" id="KW-1267">Proteomics identification</keyword>
<dbReference type="CDD" id="cd00914">
    <property type="entry name" value="PCD_DCoH_subfamily_b"/>
    <property type="match status" value="1"/>
</dbReference>
<dbReference type="SUPFAM" id="SSF55248">
    <property type="entry name" value="PCD-like"/>
    <property type="match status" value="2"/>
</dbReference>
<dbReference type="InterPro" id="IPR036428">
    <property type="entry name" value="PCD_sf"/>
</dbReference>
<comment type="catalytic activity">
    <reaction evidence="1">
        <text>(4aS,6R)-4a-hydroxy-L-erythro-5,6,7,8-tetrahydrobiopterin = (6R)-L-erythro-6,7-dihydrobiopterin + H2O</text>
        <dbReference type="Rhea" id="RHEA:11920"/>
        <dbReference type="ChEBI" id="CHEBI:15377"/>
        <dbReference type="ChEBI" id="CHEBI:15642"/>
        <dbReference type="ChEBI" id="CHEBI:43120"/>
        <dbReference type="EC" id="4.2.1.96"/>
    </reaction>
</comment>
<evidence type="ECO:0000256" key="1">
    <source>
        <dbReference type="ARBA" id="ARBA00001554"/>
    </source>
</evidence>
<reference evidence="6" key="1">
    <citation type="submission" date="2024-01" db="EMBL/GenBank/DDBJ databases">
        <title>GRCr8: a new rat reference genome assembly contstructed from accurate long reads and long range scaffolding.</title>
        <authorList>
            <person name="Doris P.A."/>
            <person name="Kalbfleisch T."/>
            <person name="Li K."/>
            <person name="Howe K."/>
            <person name="Wood J."/>
        </authorList>
    </citation>
    <scope>NUCLEOTIDE SEQUENCE [LARGE SCALE GENOMIC DNA]</scope>
    <source>
        <strain evidence="6">Brown Norway</strain>
    </source>
</reference>
<accession>A0ABK0LUF2</accession>
<name>A0ABK0LUF2_RAT</name>
<sequence>MAAAVGVRGAGRWLVALRCRGASGAAMSSDAQWLTPEERSQLIPDLKAAGWSELSERDAIYKEFSFKNFNQVCLCVRAFCVGMVTGHAWCLQPSEEDLRSSGIIVTDDCEPPCQCWGPNLGLLGGAAGAITTSTSPALAAFGFMSRVALQAEKMNHHPEWFNVYNKVQITLTSHDCGGLSKRDVKLAQFIEKAAASR</sequence>
<dbReference type="PANTHER" id="PTHR12599">
    <property type="entry name" value="PTERIN-4-ALPHA-CARBINOLAMINE DEHYDRATASE"/>
    <property type="match status" value="1"/>
</dbReference>
<proteinExistence type="evidence at protein level"/>
<reference evidence="6" key="3">
    <citation type="submission" date="2025-09" db="UniProtKB">
        <authorList>
            <consortium name="Ensembl"/>
        </authorList>
    </citation>
    <scope>IDENTIFICATION</scope>
    <source>
        <strain evidence="6">Brown Norway</strain>
    </source>
</reference>
<dbReference type="Ensembl" id="ENSRNOT00000155122.1">
    <property type="protein sequence ID" value="ENSRNOP00000109047.1"/>
    <property type="gene ID" value="ENSRNOG00000084656.1"/>
</dbReference>
<organism evidence="6 7">
    <name type="scientific">Rattus norvegicus</name>
    <name type="common">Rat</name>
    <dbReference type="NCBI Taxonomy" id="10116"/>
    <lineage>
        <taxon>Eukaryota</taxon>
        <taxon>Metazoa</taxon>
        <taxon>Chordata</taxon>
        <taxon>Craniata</taxon>
        <taxon>Vertebrata</taxon>
        <taxon>Euteleostomi</taxon>
        <taxon>Mammalia</taxon>
        <taxon>Eutheria</taxon>
        <taxon>Euarchontoglires</taxon>
        <taxon>Glires</taxon>
        <taxon>Rodentia</taxon>
        <taxon>Myomorpha</taxon>
        <taxon>Muroidea</taxon>
        <taxon>Muridae</taxon>
        <taxon>Murinae</taxon>
        <taxon>Rattus</taxon>
    </lineage>
</organism>
<comment type="similarity">
    <text evidence="2">Belongs to the pterin-4-alpha-carbinolamine dehydratase family.</text>
</comment>
<dbReference type="GeneTree" id="ENSGT00390000007221"/>
<dbReference type="Proteomes" id="UP000002494">
    <property type="component" value="Chromosome 17"/>
</dbReference>
<dbReference type="EC" id="4.2.1.96" evidence="3"/>